<evidence type="ECO:0000313" key="10">
    <source>
        <dbReference type="Proteomes" id="UP000193560"/>
    </source>
</evidence>
<evidence type="ECO:0000256" key="3">
    <source>
        <dbReference type="ARBA" id="ARBA00022741"/>
    </source>
</evidence>
<feature type="region of interest" description="Disordered" evidence="7">
    <location>
        <begin position="250"/>
        <end position="299"/>
    </location>
</feature>
<dbReference type="PROSITE" id="PS51721">
    <property type="entry name" value="G_CP"/>
    <property type="match status" value="1"/>
</dbReference>
<keyword evidence="4" id="KW-0378">Hydrolase</keyword>
<sequence>MGLPKKKNHGTLGRAMIKNRFQGQRAFGVDEGKLHTTEVEGEGDSWMKMRSITQENDLDAFLSTAELAGTDFAAERLNVKVVQDSYSNPFLLSDKEEKERIEKQHANVEKLSVPRRPHWEKSMTAEQVQRNERESFLNWRRGMAQLEEEEGLLLTPYEKNLEVWRQLWRVIERSRLVVQIVDARNPLLFRSADLDTYVKEVDPRKNNLLLINKADFLTRQQRVQWADYFDSKNIRYTFFSAKAATTAQEEAKLAQQQREELEEALKTAKSDNTDDESDDDNDDDDVAAAQSDSDSENQVAEDLANTHLDKDDVDNNEAAIDEEEEEHEEEESDKRIIIRTTANLLDLLVSETPVMEEGVDGQKIVIGLVGYPNVGKSSTINALIGEKCVSVSSTPGKTKHFQTIHLSDSLVLCDCPGLVFPTFSTTKADQVCNGVLPIDQLREHTGPTSLVARRIPQAVLEATYGIKIRTMPIEDGGTGIPTSAEFCSTYAIARGYFRSSQGNPDESRAARYILKDYVNGKLLFCHAPPGIDDDEFNEENNEEALKIQKKLAPTTRVPATALNYVTPADGTKVQTGSKTEAVDKAFFQRHLGAPSIRGKYAGSMRGGFSRVNLYPHQQRTAADGTVMPQSRRERLAMVQQNMADAGAGATGKKHKKGKKHVKVRSGAGYDYM</sequence>
<dbReference type="GO" id="GO:0000027">
    <property type="term" value="P:ribosomal large subunit assembly"/>
    <property type="evidence" value="ECO:0007669"/>
    <property type="project" value="EnsemblFungi"/>
</dbReference>
<dbReference type="InterPro" id="IPR030378">
    <property type="entry name" value="G_CP_dom"/>
</dbReference>
<dbReference type="InterPro" id="IPR006073">
    <property type="entry name" value="GTP-bd"/>
</dbReference>
<dbReference type="GO" id="GO:0000054">
    <property type="term" value="P:ribosomal subunit export from nucleus"/>
    <property type="evidence" value="ECO:0007669"/>
    <property type="project" value="EnsemblFungi"/>
</dbReference>
<feature type="compositionally biased region" description="Basic residues" evidence="7">
    <location>
        <begin position="651"/>
        <end position="663"/>
    </location>
</feature>
<dbReference type="STRING" id="90262.A0A1X2IQX3"/>
<dbReference type="Proteomes" id="UP000193560">
    <property type="component" value="Unassembled WGS sequence"/>
</dbReference>
<dbReference type="Gene3D" id="3.40.50.300">
    <property type="entry name" value="P-loop containing nucleotide triphosphate hydrolases"/>
    <property type="match status" value="1"/>
</dbReference>
<evidence type="ECO:0000259" key="8">
    <source>
        <dbReference type="PROSITE" id="PS51721"/>
    </source>
</evidence>
<dbReference type="PANTHER" id="PTHR45709:SF2">
    <property type="entry name" value="LARGE SUBUNIT GTPASE 1 HOMOLOG"/>
    <property type="match status" value="1"/>
</dbReference>
<evidence type="ECO:0000256" key="2">
    <source>
        <dbReference type="ARBA" id="ARBA00022490"/>
    </source>
</evidence>
<dbReference type="GO" id="GO:0003924">
    <property type="term" value="F:GTPase activity"/>
    <property type="evidence" value="ECO:0007669"/>
    <property type="project" value="InterPro"/>
</dbReference>
<dbReference type="InterPro" id="IPR043358">
    <property type="entry name" value="GNL1-like"/>
</dbReference>
<keyword evidence="2" id="KW-0963">Cytoplasm</keyword>
<evidence type="ECO:0000313" key="9">
    <source>
        <dbReference type="EMBL" id="ORZ20679.1"/>
    </source>
</evidence>
<organism evidence="9 10">
    <name type="scientific">Absidia repens</name>
    <dbReference type="NCBI Taxonomy" id="90262"/>
    <lineage>
        <taxon>Eukaryota</taxon>
        <taxon>Fungi</taxon>
        <taxon>Fungi incertae sedis</taxon>
        <taxon>Mucoromycota</taxon>
        <taxon>Mucoromycotina</taxon>
        <taxon>Mucoromycetes</taxon>
        <taxon>Mucorales</taxon>
        <taxon>Cunninghamellaceae</taxon>
        <taxon>Absidia</taxon>
    </lineage>
</organism>
<dbReference type="GO" id="GO:0005525">
    <property type="term" value="F:GTP binding"/>
    <property type="evidence" value="ECO:0007669"/>
    <property type="project" value="UniProtKB-KW"/>
</dbReference>
<feature type="coiled-coil region" evidence="6">
    <location>
        <begin position="310"/>
        <end position="340"/>
    </location>
</feature>
<keyword evidence="3" id="KW-0547">Nucleotide-binding</keyword>
<keyword evidence="5" id="KW-0342">GTP-binding</keyword>
<dbReference type="AlphaFoldDB" id="A0A1X2IQX3"/>
<dbReference type="SUPFAM" id="SSF52540">
    <property type="entry name" value="P-loop containing nucleoside triphosphate hydrolases"/>
    <property type="match status" value="1"/>
</dbReference>
<evidence type="ECO:0000256" key="5">
    <source>
        <dbReference type="ARBA" id="ARBA00023134"/>
    </source>
</evidence>
<dbReference type="OrthoDB" id="61815at2759"/>
<evidence type="ECO:0000256" key="1">
    <source>
        <dbReference type="ARBA" id="ARBA00004496"/>
    </source>
</evidence>
<dbReference type="GO" id="GO:0022625">
    <property type="term" value="C:cytosolic large ribosomal subunit"/>
    <property type="evidence" value="ECO:0007669"/>
    <property type="project" value="EnsemblFungi"/>
</dbReference>
<evidence type="ECO:0000256" key="7">
    <source>
        <dbReference type="SAM" id="MobiDB-lite"/>
    </source>
</evidence>
<accession>A0A1X2IQX3</accession>
<reference evidence="9 10" key="1">
    <citation type="submission" date="2016-07" db="EMBL/GenBank/DDBJ databases">
        <title>Pervasive Adenine N6-methylation of Active Genes in Fungi.</title>
        <authorList>
            <consortium name="DOE Joint Genome Institute"/>
            <person name="Mondo S.J."/>
            <person name="Dannebaum R.O."/>
            <person name="Kuo R.C."/>
            <person name="Labutti K."/>
            <person name="Haridas S."/>
            <person name="Kuo A."/>
            <person name="Salamov A."/>
            <person name="Ahrendt S.R."/>
            <person name="Lipzen A."/>
            <person name="Sullivan W."/>
            <person name="Andreopoulos W.B."/>
            <person name="Clum A."/>
            <person name="Lindquist E."/>
            <person name="Daum C."/>
            <person name="Ramamoorthy G.K."/>
            <person name="Gryganskyi A."/>
            <person name="Culley D."/>
            <person name="Magnuson J.K."/>
            <person name="James T.Y."/>
            <person name="O'Malley M.A."/>
            <person name="Stajich J.E."/>
            <person name="Spatafora J.W."/>
            <person name="Visel A."/>
            <person name="Grigoriev I.V."/>
        </authorList>
    </citation>
    <scope>NUCLEOTIDE SEQUENCE [LARGE SCALE GENOMIC DNA]</scope>
    <source>
        <strain evidence="9 10">NRRL 1336</strain>
    </source>
</reference>
<comment type="subcellular location">
    <subcellularLocation>
        <location evidence="1">Cytoplasm</location>
    </subcellularLocation>
</comment>
<evidence type="ECO:0000256" key="4">
    <source>
        <dbReference type="ARBA" id="ARBA00022801"/>
    </source>
</evidence>
<dbReference type="FunFam" id="3.40.50.300:FF:001151">
    <property type="entry name" value="Large subunit GTPase 1"/>
    <property type="match status" value="1"/>
</dbReference>
<gene>
    <name evidence="9" type="ORF">BCR42DRAFT_347542</name>
</gene>
<evidence type="ECO:0000256" key="6">
    <source>
        <dbReference type="SAM" id="Coils"/>
    </source>
</evidence>
<dbReference type="Pfam" id="PF01926">
    <property type="entry name" value="MMR_HSR1"/>
    <property type="match status" value="1"/>
</dbReference>
<feature type="domain" description="CP-type G" evidence="8">
    <location>
        <begin position="164"/>
        <end position="421"/>
    </location>
</feature>
<dbReference type="InterPro" id="IPR027417">
    <property type="entry name" value="P-loop_NTPase"/>
</dbReference>
<feature type="compositionally biased region" description="Acidic residues" evidence="7">
    <location>
        <begin position="273"/>
        <end position="286"/>
    </location>
</feature>
<dbReference type="EMBL" id="MCGE01000006">
    <property type="protein sequence ID" value="ORZ20679.1"/>
    <property type="molecule type" value="Genomic_DNA"/>
</dbReference>
<name>A0A1X2IQX3_9FUNG</name>
<feature type="region of interest" description="Disordered" evidence="7">
    <location>
        <begin position="646"/>
        <end position="672"/>
    </location>
</feature>
<keyword evidence="10" id="KW-1185">Reference proteome</keyword>
<dbReference type="CDD" id="cd01857">
    <property type="entry name" value="HSR1_MMR1"/>
    <property type="match status" value="1"/>
</dbReference>
<protein>
    <recommendedName>
        <fullName evidence="8">CP-type G domain-containing protein</fullName>
    </recommendedName>
</protein>
<dbReference type="PANTHER" id="PTHR45709">
    <property type="entry name" value="LARGE SUBUNIT GTPASE 1 HOMOLOG-RELATED"/>
    <property type="match status" value="1"/>
</dbReference>
<comment type="caution">
    <text evidence="9">The sequence shown here is derived from an EMBL/GenBank/DDBJ whole genome shotgun (WGS) entry which is preliminary data.</text>
</comment>
<feature type="compositionally biased region" description="Basic and acidic residues" evidence="7">
    <location>
        <begin position="250"/>
        <end position="272"/>
    </location>
</feature>
<keyword evidence="6" id="KW-0175">Coiled coil</keyword>
<proteinExistence type="predicted"/>